<dbReference type="InterPro" id="IPR026954">
    <property type="entry name" value="PknH-like_Extracell"/>
</dbReference>
<evidence type="ECO:0000313" key="3">
    <source>
        <dbReference type="Proteomes" id="UP000694460"/>
    </source>
</evidence>
<organism evidence="2 3">
    <name type="scientific">Mycolicibacterium lutetiense</name>
    <dbReference type="NCBI Taxonomy" id="1641992"/>
    <lineage>
        <taxon>Bacteria</taxon>
        <taxon>Bacillati</taxon>
        <taxon>Actinomycetota</taxon>
        <taxon>Actinomycetes</taxon>
        <taxon>Mycobacteriales</taxon>
        <taxon>Mycobacteriaceae</taxon>
        <taxon>Mycolicibacterium</taxon>
    </lineage>
</organism>
<gene>
    <name evidence="2" type="ORF">JOF57_002913</name>
</gene>
<dbReference type="Gene3D" id="3.40.1000.70">
    <property type="entry name" value="PknH-like extracellular domain"/>
    <property type="match status" value="1"/>
</dbReference>
<sequence length="215" mass="22295">MRRHPFIVGAIAAGLTVAGCSSSIPQSPQTSFEPTPAIAATQLADLFLNGDEVRSATGVDANGDPIVEGMPQKRGGDRTYPCAPMVAGPRDAAVIGGGYLAYRTVESSNAIKPRITQTIALYPQDAIAIDVFKRITTKLNECRATPDTGGIIGPMEASATQVQWSYSMAGGSGVCGIDIRRVDNVILGTEVCGTGQDAVGASNVADRIVSKIRAS</sequence>
<protein>
    <recommendedName>
        <fullName evidence="1">PknH-like extracellular domain-containing protein</fullName>
    </recommendedName>
</protein>
<name>A0ABS4ZU28_9MYCO</name>
<keyword evidence="3" id="KW-1185">Reference proteome</keyword>
<dbReference type="Pfam" id="PF14032">
    <property type="entry name" value="PknH_C"/>
    <property type="match status" value="1"/>
</dbReference>
<dbReference type="Proteomes" id="UP000694460">
    <property type="component" value="Unassembled WGS sequence"/>
</dbReference>
<dbReference type="EMBL" id="JAGIOP010000002">
    <property type="protein sequence ID" value="MBP2453000.1"/>
    <property type="molecule type" value="Genomic_DNA"/>
</dbReference>
<dbReference type="RefSeq" id="WP_209917491.1">
    <property type="nucleotide sequence ID" value="NZ_JAGIOP010000002.1"/>
</dbReference>
<feature type="domain" description="PknH-like extracellular" evidence="1">
    <location>
        <begin position="39"/>
        <end position="211"/>
    </location>
</feature>
<proteinExistence type="predicted"/>
<dbReference type="PROSITE" id="PS51257">
    <property type="entry name" value="PROKAR_LIPOPROTEIN"/>
    <property type="match status" value="1"/>
</dbReference>
<accession>A0ABS4ZU28</accession>
<evidence type="ECO:0000313" key="2">
    <source>
        <dbReference type="EMBL" id="MBP2453000.1"/>
    </source>
</evidence>
<reference evidence="2 3" key="1">
    <citation type="submission" date="2021-03" db="EMBL/GenBank/DDBJ databases">
        <title>Sequencing the genomes of 1000 actinobacteria strains.</title>
        <authorList>
            <person name="Klenk H.-P."/>
        </authorList>
    </citation>
    <scope>NUCLEOTIDE SEQUENCE [LARGE SCALE GENOMIC DNA]</scope>
    <source>
        <strain evidence="2 3">DSM 46713</strain>
    </source>
</reference>
<comment type="caution">
    <text evidence="2">The sequence shown here is derived from an EMBL/GenBank/DDBJ whole genome shotgun (WGS) entry which is preliminary data.</text>
</comment>
<evidence type="ECO:0000259" key="1">
    <source>
        <dbReference type="Pfam" id="PF14032"/>
    </source>
</evidence>
<dbReference type="InterPro" id="IPR038232">
    <property type="entry name" value="PknH-like_Extracell_sf"/>
</dbReference>